<dbReference type="Proteomes" id="UP000502677">
    <property type="component" value="Chromosome"/>
</dbReference>
<reference evidence="5 6" key="1">
    <citation type="submission" date="2020-03" db="EMBL/GenBank/DDBJ databases">
        <title>Leucobacter sp. nov., isolated from beetles.</title>
        <authorList>
            <person name="Hyun D.-W."/>
            <person name="Bae J.-W."/>
        </authorList>
    </citation>
    <scope>NUCLEOTIDE SEQUENCE [LARGE SCALE GENOMIC DNA]</scope>
    <source>
        <strain evidence="5 6">HDW9C</strain>
    </source>
</reference>
<dbReference type="PANTHER" id="PTHR46796">
    <property type="entry name" value="HTH-TYPE TRANSCRIPTIONAL ACTIVATOR RHAS-RELATED"/>
    <property type="match status" value="1"/>
</dbReference>
<dbReference type="InterPro" id="IPR018060">
    <property type="entry name" value="HTH_AraC"/>
</dbReference>
<dbReference type="SMART" id="SM00342">
    <property type="entry name" value="HTH_ARAC"/>
    <property type="match status" value="1"/>
</dbReference>
<dbReference type="InterPro" id="IPR035418">
    <property type="entry name" value="AraC-bd_2"/>
</dbReference>
<dbReference type="InterPro" id="IPR020449">
    <property type="entry name" value="Tscrpt_reg_AraC-type_HTH"/>
</dbReference>
<dbReference type="Pfam" id="PF12833">
    <property type="entry name" value="HTH_18"/>
    <property type="match status" value="1"/>
</dbReference>
<dbReference type="Pfam" id="PF14525">
    <property type="entry name" value="AraC_binding_2"/>
    <property type="match status" value="1"/>
</dbReference>
<dbReference type="InterPro" id="IPR009057">
    <property type="entry name" value="Homeodomain-like_sf"/>
</dbReference>
<sequence>MQSAQFQNLSRLASPPAQADSLAAFRSQVSASFVPLRISTERPEPFAARMSSADADSVVFTEVVARPHLVERTPETIASGGSGYYKVSLLLSGSSILVQDGKELIMRPGDLSIYDTSRPYSLLFGEEFRNLIMMFPKDRLELPIPFTEQLTAVSLGQQHSGLAPILTAFLSQFPAQLTALDTRVRTKLAHTSLDLLGTMLSSILDADPVQRDPHQVLLQKIYSYVDQNLSSPTLSPGSIAAAHYISTRHLHALFRQADTTVSTWIRERRLDRCRTDLLDPVLADRAISSIAARWGFTDAAHFSRVFKSAYGVSPSEIRRA</sequence>
<gene>
    <name evidence="5" type="ORF">G7068_04640</name>
</gene>
<evidence type="ECO:0000313" key="6">
    <source>
        <dbReference type="Proteomes" id="UP000502677"/>
    </source>
</evidence>
<keyword evidence="2" id="KW-0238">DNA-binding</keyword>
<dbReference type="GO" id="GO:0043565">
    <property type="term" value="F:sequence-specific DNA binding"/>
    <property type="evidence" value="ECO:0007669"/>
    <property type="project" value="InterPro"/>
</dbReference>
<feature type="domain" description="HTH araC/xylS-type" evidence="4">
    <location>
        <begin position="219"/>
        <end position="320"/>
    </location>
</feature>
<dbReference type="GO" id="GO:0003700">
    <property type="term" value="F:DNA-binding transcription factor activity"/>
    <property type="evidence" value="ECO:0007669"/>
    <property type="project" value="InterPro"/>
</dbReference>
<dbReference type="RefSeq" id="WP_166289582.1">
    <property type="nucleotide sequence ID" value="NZ_CP049863.1"/>
</dbReference>
<dbReference type="EMBL" id="CP049863">
    <property type="protein sequence ID" value="QIK62577.1"/>
    <property type="molecule type" value="Genomic_DNA"/>
</dbReference>
<accession>A0A6G7XDV3</accession>
<dbReference type="PROSITE" id="PS01124">
    <property type="entry name" value="HTH_ARAC_FAMILY_2"/>
    <property type="match status" value="1"/>
</dbReference>
<dbReference type="PANTHER" id="PTHR46796:SF6">
    <property type="entry name" value="ARAC SUBFAMILY"/>
    <property type="match status" value="1"/>
</dbReference>
<dbReference type="InterPro" id="IPR050204">
    <property type="entry name" value="AraC_XylS_family_regulators"/>
</dbReference>
<name>A0A6G7XDV3_9MICO</name>
<dbReference type="PRINTS" id="PR00032">
    <property type="entry name" value="HTHARAC"/>
</dbReference>
<organism evidence="5 6">
    <name type="scientific">Leucobacter viscericola</name>
    <dbReference type="NCBI Taxonomy" id="2714935"/>
    <lineage>
        <taxon>Bacteria</taxon>
        <taxon>Bacillati</taxon>
        <taxon>Actinomycetota</taxon>
        <taxon>Actinomycetes</taxon>
        <taxon>Micrococcales</taxon>
        <taxon>Microbacteriaceae</taxon>
        <taxon>Leucobacter</taxon>
    </lineage>
</organism>
<dbReference type="AlphaFoldDB" id="A0A6G7XDV3"/>
<keyword evidence="6" id="KW-1185">Reference proteome</keyword>
<dbReference type="Gene3D" id="1.10.10.60">
    <property type="entry name" value="Homeodomain-like"/>
    <property type="match status" value="1"/>
</dbReference>
<evidence type="ECO:0000256" key="2">
    <source>
        <dbReference type="ARBA" id="ARBA00023125"/>
    </source>
</evidence>
<keyword evidence="3" id="KW-0804">Transcription</keyword>
<dbReference type="SUPFAM" id="SSF46689">
    <property type="entry name" value="Homeodomain-like"/>
    <property type="match status" value="1"/>
</dbReference>
<evidence type="ECO:0000256" key="1">
    <source>
        <dbReference type="ARBA" id="ARBA00023015"/>
    </source>
</evidence>
<keyword evidence="1" id="KW-0805">Transcription regulation</keyword>
<dbReference type="KEGG" id="lvi:G7068_04640"/>
<protein>
    <submittedName>
        <fullName evidence="5">Helix-turn-helix domain-containing protein</fullName>
    </submittedName>
</protein>
<evidence type="ECO:0000313" key="5">
    <source>
        <dbReference type="EMBL" id="QIK62577.1"/>
    </source>
</evidence>
<evidence type="ECO:0000259" key="4">
    <source>
        <dbReference type="PROSITE" id="PS01124"/>
    </source>
</evidence>
<proteinExistence type="predicted"/>
<evidence type="ECO:0000256" key="3">
    <source>
        <dbReference type="ARBA" id="ARBA00023163"/>
    </source>
</evidence>